<protein>
    <submittedName>
        <fullName evidence="2">Uncharacterized protein</fullName>
    </submittedName>
</protein>
<keyword evidence="3" id="KW-1185">Reference proteome</keyword>
<dbReference type="EMBL" id="JAINUF010000011">
    <property type="protein sequence ID" value="KAJ8346832.1"/>
    <property type="molecule type" value="Genomic_DNA"/>
</dbReference>
<accession>A0A9Q1EXB7</accession>
<sequence length="310" mass="33084">MPPLTSPSECDSCLGLTQKVSELEGRISILYQIKEEERILDSLFTVGPAVTTTGARDLDSTDSLITSGPAVTTTAAGELDSTVSCLAVAATQAADLWTQLGAKPKASVSSTPAHKEPWTAARRGKHGAKSLSRPHPPLALQLANKNTFSILDKLNFPPLARRRIPSSSLELDSFLSPPPLPTALSKSPPNQKGHAPSDTLPPHNLTASSPPLVLKSPLQFRPPSSLLLQLLPLLLRVLVRLAPLLQQMSHCHLLALLRVVPPCGERVFAAALRWYLAPPAGAFPLLPLPGLWGNLDEMSFLLATPAPLLL</sequence>
<comment type="caution">
    <text evidence="2">The sequence shown here is derived from an EMBL/GenBank/DDBJ whole genome shotgun (WGS) entry which is preliminary data.</text>
</comment>
<proteinExistence type="predicted"/>
<dbReference type="Proteomes" id="UP001152622">
    <property type="component" value="Chromosome 11"/>
</dbReference>
<organism evidence="2 3">
    <name type="scientific">Synaphobranchus kaupii</name>
    <name type="common">Kaup's arrowtooth eel</name>
    <dbReference type="NCBI Taxonomy" id="118154"/>
    <lineage>
        <taxon>Eukaryota</taxon>
        <taxon>Metazoa</taxon>
        <taxon>Chordata</taxon>
        <taxon>Craniata</taxon>
        <taxon>Vertebrata</taxon>
        <taxon>Euteleostomi</taxon>
        <taxon>Actinopterygii</taxon>
        <taxon>Neopterygii</taxon>
        <taxon>Teleostei</taxon>
        <taxon>Anguilliformes</taxon>
        <taxon>Synaphobranchidae</taxon>
        <taxon>Synaphobranchus</taxon>
    </lineage>
</organism>
<dbReference type="OrthoDB" id="8963990at2759"/>
<dbReference type="AlphaFoldDB" id="A0A9Q1EXB7"/>
<name>A0A9Q1EXB7_SYNKA</name>
<gene>
    <name evidence="2" type="ORF">SKAU_G00282330</name>
</gene>
<evidence type="ECO:0000313" key="3">
    <source>
        <dbReference type="Proteomes" id="UP001152622"/>
    </source>
</evidence>
<feature type="region of interest" description="Disordered" evidence="1">
    <location>
        <begin position="104"/>
        <end position="135"/>
    </location>
</feature>
<evidence type="ECO:0000313" key="2">
    <source>
        <dbReference type="EMBL" id="KAJ8346832.1"/>
    </source>
</evidence>
<evidence type="ECO:0000256" key="1">
    <source>
        <dbReference type="SAM" id="MobiDB-lite"/>
    </source>
</evidence>
<reference evidence="2" key="1">
    <citation type="journal article" date="2023" name="Science">
        <title>Genome structures resolve the early diversification of teleost fishes.</title>
        <authorList>
            <person name="Parey E."/>
            <person name="Louis A."/>
            <person name="Montfort J."/>
            <person name="Bouchez O."/>
            <person name="Roques C."/>
            <person name="Iampietro C."/>
            <person name="Lluch J."/>
            <person name="Castinel A."/>
            <person name="Donnadieu C."/>
            <person name="Desvignes T."/>
            <person name="Floi Bucao C."/>
            <person name="Jouanno E."/>
            <person name="Wen M."/>
            <person name="Mejri S."/>
            <person name="Dirks R."/>
            <person name="Jansen H."/>
            <person name="Henkel C."/>
            <person name="Chen W.J."/>
            <person name="Zahm M."/>
            <person name="Cabau C."/>
            <person name="Klopp C."/>
            <person name="Thompson A.W."/>
            <person name="Robinson-Rechavi M."/>
            <person name="Braasch I."/>
            <person name="Lecointre G."/>
            <person name="Bobe J."/>
            <person name="Postlethwait J.H."/>
            <person name="Berthelot C."/>
            <person name="Roest Crollius H."/>
            <person name="Guiguen Y."/>
        </authorList>
    </citation>
    <scope>NUCLEOTIDE SEQUENCE</scope>
    <source>
        <strain evidence="2">WJC10195</strain>
    </source>
</reference>
<feature type="region of interest" description="Disordered" evidence="1">
    <location>
        <begin position="179"/>
        <end position="208"/>
    </location>
</feature>